<evidence type="ECO:0000256" key="1">
    <source>
        <dbReference type="ARBA" id="ARBA00022729"/>
    </source>
</evidence>
<dbReference type="InterPro" id="IPR023155">
    <property type="entry name" value="Cyt_c-552/4"/>
</dbReference>
<dbReference type="Proteomes" id="UP000253769">
    <property type="component" value="Unassembled WGS sequence"/>
</dbReference>
<dbReference type="InterPro" id="IPR051829">
    <property type="entry name" value="Multiheme_Cytochr_ET"/>
</dbReference>
<dbReference type="Gene3D" id="1.10.1130.10">
    <property type="entry name" value="Flavocytochrome C3, Chain A"/>
    <property type="match status" value="1"/>
</dbReference>
<gene>
    <name evidence="4" type="ORF">DV711_12555</name>
</gene>
<dbReference type="SUPFAM" id="SSF56300">
    <property type="entry name" value="Metallo-dependent phosphatases"/>
    <property type="match status" value="1"/>
</dbReference>
<evidence type="ECO:0000256" key="2">
    <source>
        <dbReference type="SAM" id="SignalP"/>
    </source>
</evidence>
<evidence type="ECO:0000313" key="5">
    <source>
        <dbReference type="Proteomes" id="UP000253769"/>
    </source>
</evidence>
<dbReference type="PANTHER" id="PTHR35038">
    <property type="entry name" value="DISSIMILATORY SULFITE REDUCTASE SIRA"/>
    <property type="match status" value="1"/>
</dbReference>
<keyword evidence="1 2" id="KW-0732">Signal</keyword>
<comment type="caution">
    <text evidence="4">The sequence shown here is derived from an EMBL/GenBank/DDBJ whole genome shotgun (WGS) entry which is preliminary data.</text>
</comment>
<protein>
    <recommendedName>
        <fullName evidence="3">Cytochrome c-552/4 domain-containing protein</fullName>
    </recommendedName>
</protein>
<feature type="domain" description="Cytochrome c-552/4" evidence="3">
    <location>
        <begin position="320"/>
        <end position="387"/>
    </location>
</feature>
<dbReference type="InterPro" id="IPR036280">
    <property type="entry name" value="Multihaem_cyt_sf"/>
</dbReference>
<evidence type="ECO:0000313" key="4">
    <source>
        <dbReference type="EMBL" id="RDE19704.1"/>
    </source>
</evidence>
<dbReference type="Pfam" id="PF13435">
    <property type="entry name" value="Cytochrome_C554"/>
    <property type="match status" value="1"/>
</dbReference>
<sequence length="445" mass="49569">MPLLRRLIYVPLLMLALPLSTQAGAEPPALLQLLYSGNLDGELEPCGCTLDTDFGGIQRQTTMIDNLREKNPELLLLNSGGLFGPDMGHDQIKHRFILSGITEQQFDAFGVQWADLQHGEQMLKESGLPFVAGNWKDDQLAKGQTLMRGDTRIFFSHWLEPENSPFVGMQAQSPITEDPKPVQQALDQAKQRGLLTVLSTSLPLEKAQQLFQLDSVDILLIKSAYEQFAEPQQLGNTLVLQPGSRGQRFALLNLELGAEKRILNWSQQVFDLPVDIANAERLNQWYEDYNETLRQDYLERVKKRKALKSGDSPYGGQQLCQACHQPQHEIWSQSQHAQAFTDLEEVGKAFDGHCVGCHVVGYEQEGGFLDQELTPNLSGVQCENCHGPAKEHALSAGKTATPNKGLPKEQICSGCHVKEHSPSFKPELYWPKIAHPGLPPLPPTQ</sequence>
<evidence type="ECO:0000259" key="3">
    <source>
        <dbReference type="Pfam" id="PF13435"/>
    </source>
</evidence>
<reference evidence="4 5" key="1">
    <citation type="submission" date="2018-07" db="EMBL/GenBank/DDBJ databases">
        <title>Motiliproteus coralliicola sp. nov., a bacterium isolated from Coral.</title>
        <authorList>
            <person name="Wang G."/>
        </authorList>
    </citation>
    <scope>NUCLEOTIDE SEQUENCE [LARGE SCALE GENOMIC DNA]</scope>
    <source>
        <strain evidence="4 5">C34</strain>
    </source>
</reference>
<dbReference type="Gene3D" id="3.60.21.10">
    <property type="match status" value="1"/>
</dbReference>
<dbReference type="OrthoDB" id="9814800at2"/>
<dbReference type="SUPFAM" id="SSF48695">
    <property type="entry name" value="Multiheme cytochromes"/>
    <property type="match status" value="1"/>
</dbReference>
<feature type="signal peptide" evidence="2">
    <location>
        <begin position="1"/>
        <end position="25"/>
    </location>
</feature>
<dbReference type="RefSeq" id="WP_114696050.1">
    <property type="nucleotide sequence ID" value="NZ_QQOH01000003.1"/>
</dbReference>
<proteinExistence type="predicted"/>
<organism evidence="4 5">
    <name type="scientific">Motiliproteus coralliicola</name>
    <dbReference type="NCBI Taxonomy" id="2283196"/>
    <lineage>
        <taxon>Bacteria</taxon>
        <taxon>Pseudomonadati</taxon>
        <taxon>Pseudomonadota</taxon>
        <taxon>Gammaproteobacteria</taxon>
        <taxon>Oceanospirillales</taxon>
        <taxon>Oceanospirillaceae</taxon>
        <taxon>Motiliproteus</taxon>
    </lineage>
</organism>
<dbReference type="EMBL" id="QQOH01000003">
    <property type="protein sequence ID" value="RDE19704.1"/>
    <property type="molecule type" value="Genomic_DNA"/>
</dbReference>
<dbReference type="AlphaFoldDB" id="A0A369WG97"/>
<dbReference type="InterPro" id="IPR029052">
    <property type="entry name" value="Metallo-depent_PP-like"/>
</dbReference>
<accession>A0A369WG97</accession>
<name>A0A369WG97_9GAMM</name>
<feature type="chain" id="PRO_5016778704" description="Cytochrome c-552/4 domain-containing protein" evidence="2">
    <location>
        <begin position="26"/>
        <end position="445"/>
    </location>
</feature>
<keyword evidence="5" id="KW-1185">Reference proteome</keyword>